<evidence type="ECO:0000259" key="9">
    <source>
        <dbReference type="PROSITE" id="PS50110"/>
    </source>
</evidence>
<dbReference type="InterPro" id="IPR036890">
    <property type="entry name" value="HATPase_C_sf"/>
</dbReference>
<dbReference type="Gene3D" id="1.10.287.130">
    <property type="match status" value="1"/>
</dbReference>
<dbReference type="GO" id="GO:0006355">
    <property type="term" value="P:regulation of DNA-templated transcription"/>
    <property type="evidence" value="ECO:0007669"/>
    <property type="project" value="InterPro"/>
</dbReference>
<dbReference type="CDD" id="cd00082">
    <property type="entry name" value="HisKA"/>
    <property type="match status" value="1"/>
</dbReference>
<dbReference type="Gene3D" id="3.30.450.20">
    <property type="entry name" value="PAS domain"/>
    <property type="match status" value="1"/>
</dbReference>
<dbReference type="InterPro" id="IPR011006">
    <property type="entry name" value="CheY-like_superfamily"/>
</dbReference>
<feature type="domain" description="Response regulatory" evidence="9">
    <location>
        <begin position="758"/>
        <end position="874"/>
    </location>
</feature>
<dbReference type="Pfam" id="PF00512">
    <property type="entry name" value="HisKA"/>
    <property type="match status" value="1"/>
</dbReference>
<dbReference type="SUPFAM" id="SSF52172">
    <property type="entry name" value="CheY-like"/>
    <property type="match status" value="1"/>
</dbReference>
<reference evidence="12" key="1">
    <citation type="submission" date="2018-06" db="EMBL/GenBank/DDBJ databases">
        <authorList>
            <person name="Zhirakovskaya E."/>
        </authorList>
    </citation>
    <scope>NUCLEOTIDE SEQUENCE</scope>
</reference>
<feature type="domain" description="PAS" evidence="10">
    <location>
        <begin position="379"/>
        <end position="425"/>
    </location>
</feature>
<dbReference type="InterPro" id="IPR035965">
    <property type="entry name" value="PAS-like_dom_sf"/>
</dbReference>
<dbReference type="InterPro" id="IPR005467">
    <property type="entry name" value="His_kinase_dom"/>
</dbReference>
<dbReference type="Pfam" id="PF13185">
    <property type="entry name" value="GAF_2"/>
    <property type="match status" value="1"/>
</dbReference>
<protein>
    <submittedName>
        <fullName evidence="12">Diguanylate cyclase/phosphodiesterase (GGDEF &amp; EAL domains) with PAS/PAC sensor(S)</fullName>
    </submittedName>
</protein>
<feature type="transmembrane region" description="Helical" evidence="7">
    <location>
        <begin position="140"/>
        <end position="162"/>
    </location>
</feature>
<evidence type="ECO:0000256" key="1">
    <source>
        <dbReference type="ARBA" id="ARBA00022553"/>
    </source>
</evidence>
<dbReference type="SUPFAM" id="SSF55785">
    <property type="entry name" value="PYP-like sensor domain (PAS domain)"/>
    <property type="match status" value="1"/>
</dbReference>
<evidence type="ECO:0000259" key="10">
    <source>
        <dbReference type="PROSITE" id="PS50112"/>
    </source>
</evidence>
<dbReference type="Pfam" id="PF00072">
    <property type="entry name" value="Response_reg"/>
    <property type="match status" value="1"/>
</dbReference>
<sequence length="891" mass="99081">MGFVVLLALAFYQYSSLDDRLLNTDAVLDAITQTTHRIQIEALCGRTSQGRTQKIITKINQLSQNLREYPLSANENNKLIDLEISVVRLSRIFGHPRQAEQFLPSPLVKQIEAETIKISRASKDLMLLIRKRLQLEQRRARFLISFFYFILCLCSIGVVVFLSKSIISPVLRLSREIEEVQRGSRHNIAPAVTHNEIGNLISFTRNTISSIQLRCQTMSAYSQIMELLVVTKTLDELLHKALKIILSLDWFNIEDKGAVFLINSAEPEMLVLKSSVNFSAEILQSCAKVPFGKCICGRTAVSRSLIHTCSVDQRHDIQYPGMLDHGHYCVPLLSNEELLGVMIFYLPAGRAAHPEEEEFLKGVANILSENITRKRLEEQQALISTAITQAAEGVVITDTKGNIQYANPFMTEMTGYTPEEIISRNPRIFKSGKNDEQLYRRLWQTITSGEKWEGMLINKKKDGSLYEEKILITPVENENGEIAHFVAIKQDISKEKKLEQQLIQSQKLEAIGTLAGGIAHDFNNILTAIFGFTQLAKVHIPPESHVQDDLDQVLSGAKRARELVKHILTFSRKTESAIGPIRISLIIKEVIKMLRASIPATIEIQDDIALDSGVISADPTQVHQILMNLCTNAAQAMEESGGKLSISLTNVEITTDTSTYCNLQPGQYVKLEVNDTGPGIPPEIKSRIFDPFFTTKEIGKGTGMGLSVVHGIVESYGGGLSVESTLQKGTKFSIYFPRIAAMEDAPKQAAVIPTGNERILFVDDEEVIVDVAGRMLEGLGYKITALADSEKALKVFQAQPEAFDLIISDQTMPHLTGYEMILKILKTRPGIPTILCTGHSSQVDSEKAVKHGITKFLLKPIKFEELAVSIRNVLDNKKQVSEDSGKAKTTG</sequence>
<dbReference type="InterPro" id="IPR000700">
    <property type="entry name" value="PAS-assoc_C"/>
</dbReference>
<evidence type="ECO:0000313" key="12">
    <source>
        <dbReference type="EMBL" id="VAW38333.1"/>
    </source>
</evidence>
<dbReference type="Pfam" id="PF02518">
    <property type="entry name" value="HATPase_c"/>
    <property type="match status" value="1"/>
</dbReference>
<dbReference type="SMART" id="SM00387">
    <property type="entry name" value="HATPase_c"/>
    <property type="match status" value="1"/>
</dbReference>
<evidence type="ECO:0000256" key="5">
    <source>
        <dbReference type="ARBA" id="ARBA00022840"/>
    </source>
</evidence>
<dbReference type="InterPro" id="IPR000014">
    <property type="entry name" value="PAS"/>
</dbReference>
<dbReference type="Pfam" id="PF00989">
    <property type="entry name" value="PAS"/>
    <property type="match status" value="1"/>
</dbReference>
<dbReference type="PROSITE" id="PS50113">
    <property type="entry name" value="PAC"/>
    <property type="match status" value="1"/>
</dbReference>
<dbReference type="InterPro" id="IPR003018">
    <property type="entry name" value="GAF"/>
</dbReference>
<keyword evidence="3" id="KW-0547">Nucleotide-binding</keyword>
<dbReference type="GO" id="GO:0000155">
    <property type="term" value="F:phosphorelay sensor kinase activity"/>
    <property type="evidence" value="ECO:0007669"/>
    <property type="project" value="InterPro"/>
</dbReference>
<keyword evidence="7" id="KW-0812">Transmembrane</keyword>
<accession>A0A3B0VDA9</accession>
<keyword evidence="1" id="KW-0597">Phosphoprotein</keyword>
<evidence type="ECO:0000259" key="11">
    <source>
        <dbReference type="PROSITE" id="PS50113"/>
    </source>
</evidence>
<dbReference type="CDD" id="cd17546">
    <property type="entry name" value="REC_hyHK_CKI1_RcsC-like"/>
    <property type="match status" value="1"/>
</dbReference>
<dbReference type="SUPFAM" id="SSF47384">
    <property type="entry name" value="Homodimeric domain of signal transducing histidine kinase"/>
    <property type="match status" value="1"/>
</dbReference>
<keyword evidence="2" id="KW-0808">Transferase</keyword>
<dbReference type="SMART" id="SM00388">
    <property type="entry name" value="HisKA"/>
    <property type="match status" value="1"/>
</dbReference>
<dbReference type="NCBIfam" id="TIGR00229">
    <property type="entry name" value="sensory_box"/>
    <property type="match status" value="1"/>
</dbReference>
<dbReference type="PRINTS" id="PR00344">
    <property type="entry name" value="BCTRLSENSOR"/>
</dbReference>
<keyword evidence="5" id="KW-0067">ATP-binding</keyword>
<dbReference type="InterPro" id="IPR003594">
    <property type="entry name" value="HATPase_dom"/>
</dbReference>
<dbReference type="InterPro" id="IPR036097">
    <property type="entry name" value="HisK_dim/P_sf"/>
</dbReference>
<dbReference type="PROSITE" id="PS50109">
    <property type="entry name" value="HIS_KIN"/>
    <property type="match status" value="1"/>
</dbReference>
<evidence type="ECO:0000259" key="8">
    <source>
        <dbReference type="PROSITE" id="PS50109"/>
    </source>
</evidence>
<dbReference type="InterPro" id="IPR001789">
    <property type="entry name" value="Sig_transdc_resp-reg_receiver"/>
</dbReference>
<evidence type="ECO:0000256" key="4">
    <source>
        <dbReference type="ARBA" id="ARBA00022777"/>
    </source>
</evidence>
<dbReference type="SMART" id="SM00448">
    <property type="entry name" value="REC"/>
    <property type="match status" value="1"/>
</dbReference>
<dbReference type="Gene3D" id="6.10.340.10">
    <property type="match status" value="1"/>
</dbReference>
<dbReference type="PROSITE" id="PS50112">
    <property type="entry name" value="PAS"/>
    <property type="match status" value="1"/>
</dbReference>
<dbReference type="AlphaFoldDB" id="A0A3B0VDA9"/>
<dbReference type="SUPFAM" id="SSF55781">
    <property type="entry name" value="GAF domain-like"/>
    <property type="match status" value="1"/>
</dbReference>
<keyword evidence="7" id="KW-1133">Transmembrane helix</keyword>
<evidence type="ECO:0000256" key="6">
    <source>
        <dbReference type="ARBA" id="ARBA00023012"/>
    </source>
</evidence>
<name>A0A3B0VDA9_9ZZZZ</name>
<dbReference type="CDD" id="cd00130">
    <property type="entry name" value="PAS"/>
    <property type="match status" value="1"/>
</dbReference>
<dbReference type="PANTHER" id="PTHR43065:SF42">
    <property type="entry name" value="TWO-COMPONENT SENSOR PPRA"/>
    <property type="match status" value="1"/>
</dbReference>
<dbReference type="InterPro" id="IPR004358">
    <property type="entry name" value="Sig_transdc_His_kin-like_C"/>
</dbReference>
<evidence type="ECO:0000256" key="2">
    <source>
        <dbReference type="ARBA" id="ARBA00022679"/>
    </source>
</evidence>
<dbReference type="Gene3D" id="3.30.565.10">
    <property type="entry name" value="Histidine kinase-like ATPase, C-terminal domain"/>
    <property type="match status" value="1"/>
</dbReference>
<gene>
    <name evidence="12" type="ORF">MNBD_DELTA03-1332</name>
</gene>
<keyword evidence="7" id="KW-0472">Membrane</keyword>
<dbReference type="Gene3D" id="3.40.50.2300">
    <property type="match status" value="1"/>
</dbReference>
<keyword evidence="6" id="KW-0902">Two-component regulatory system</keyword>
<dbReference type="PANTHER" id="PTHR43065">
    <property type="entry name" value="SENSOR HISTIDINE KINASE"/>
    <property type="match status" value="1"/>
</dbReference>
<dbReference type="InterPro" id="IPR013767">
    <property type="entry name" value="PAS_fold"/>
</dbReference>
<dbReference type="SUPFAM" id="SSF55874">
    <property type="entry name" value="ATPase domain of HSP90 chaperone/DNA topoisomerase II/histidine kinase"/>
    <property type="match status" value="1"/>
</dbReference>
<dbReference type="SMART" id="SM00086">
    <property type="entry name" value="PAC"/>
    <property type="match status" value="1"/>
</dbReference>
<organism evidence="12">
    <name type="scientific">hydrothermal vent metagenome</name>
    <dbReference type="NCBI Taxonomy" id="652676"/>
    <lineage>
        <taxon>unclassified sequences</taxon>
        <taxon>metagenomes</taxon>
        <taxon>ecological metagenomes</taxon>
    </lineage>
</organism>
<dbReference type="PROSITE" id="PS50110">
    <property type="entry name" value="RESPONSE_REGULATORY"/>
    <property type="match status" value="1"/>
</dbReference>
<dbReference type="InterPro" id="IPR029016">
    <property type="entry name" value="GAF-like_dom_sf"/>
</dbReference>
<dbReference type="InterPro" id="IPR003661">
    <property type="entry name" value="HisK_dim/P_dom"/>
</dbReference>
<dbReference type="GO" id="GO:0005524">
    <property type="term" value="F:ATP binding"/>
    <property type="evidence" value="ECO:0007669"/>
    <property type="project" value="UniProtKB-KW"/>
</dbReference>
<dbReference type="EMBL" id="UOEX01000243">
    <property type="protein sequence ID" value="VAW38333.1"/>
    <property type="molecule type" value="Genomic_DNA"/>
</dbReference>
<dbReference type="InterPro" id="IPR001610">
    <property type="entry name" value="PAC"/>
</dbReference>
<feature type="domain" description="PAC" evidence="11">
    <location>
        <begin position="450"/>
        <end position="504"/>
    </location>
</feature>
<evidence type="ECO:0000256" key="3">
    <source>
        <dbReference type="ARBA" id="ARBA00022741"/>
    </source>
</evidence>
<proteinExistence type="predicted"/>
<evidence type="ECO:0000256" key="7">
    <source>
        <dbReference type="SAM" id="Phobius"/>
    </source>
</evidence>
<dbReference type="SMART" id="SM00091">
    <property type="entry name" value="PAS"/>
    <property type="match status" value="1"/>
</dbReference>
<feature type="domain" description="Histidine kinase" evidence="8">
    <location>
        <begin position="517"/>
        <end position="740"/>
    </location>
</feature>
<keyword evidence="4" id="KW-0418">Kinase</keyword>
<dbReference type="Gene3D" id="3.30.450.40">
    <property type="match status" value="1"/>
</dbReference>